<protein>
    <submittedName>
        <fullName evidence="2">Uncharacterized protein</fullName>
    </submittedName>
</protein>
<gene>
    <name evidence="2" type="ORF">PR048_012352</name>
</gene>
<organism evidence="2 3">
    <name type="scientific">Dryococelus australis</name>
    <dbReference type="NCBI Taxonomy" id="614101"/>
    <lineage>
        <taxon>Eukaryota</taxon>
        <taxon>Metazoa</taxon>
        <taxon>Ecdysozoa</taxon>
        <taxon>Arthropoda</taxon>
        <taxon>Hexapoda</taxon>
        <taxon>Insecta</taxon>
        <taxon>Pterygota</taxon>
        <taxon>Neoptera</taxon>
        <taxon>Polyneoptera</taxon>
        <taxon>Phasmatodea</taxon>
        <taxon>Verophasmatodea</taxon>
        <taxon>Anareolatae</taxon>
        <taxon>Phasmatidae</taxon>
        <taxon>Eurycanthinae</taxon>
        <taxon>Dryococelus</taxon>
    </lineage>
</organism>
<accession>A0ABQ9HP54</accession>
<name>A0ABQ9HP54_9NEOP</name>
<evidence type="ECO:0000256" key="1">
    <source>
        <dbReference type="SAM" id="MobiDB-lite"/>
    </source>
</evidence>
<feature type="region of interest" description="Disordered" evidence="1">
    <location>
        <begin position="299"/>
        <end position="348"/>
    </location>
</feature>
<evidence type="ECO:0000313" key="2">
    <source>
        <dbReference type="EMBL" id="KAJ8886143.1"/>
    </source>
</evidence>
<reference evidence="2 3" key="1">
    <citation type="submission" date="2023-02" db="EMBL/GenBank/DDBJ databases">
        <title>LHISI_Scaffold_Assembly.</title>
        <authorList>
            <person name="Stuart O.P."/>
            <person name="Cleave R."/>
            <person name="Magrath M.J.L."/>
            <person name="Mikheyev A.S."/>
        </authorList>
    </citation>
    <scope>NUCLEOTIDE SEQUENCE [LARGE SCALE GENOMIC DNA]</scope>
    <source>
        <strain evidence="2">Daus_M_001</strain>
        <tissue evidence="2">Leg muscle</tissue>
    </source>
</reference>
<dbReference type="EMBL" id="JARBHB010000004">
    <property type="protein sequence ID" value="KAJ8886143.1"/>
    <property type="molecule type" value="Genomic_DNA"/>
</dbReference>
<dbReference type="Proteomes" id="UP001159363">
    <property type="component" value="Chromosome X"/>
</dbReference>
<feature type="compositionally biased region" description="Basic and acidic residues" evidence="1">
    <location>
        <begin position="306"/>
        <end position="324"/>
    </location>
</feature>
<evidence type="ECO:0000313" key="3">
    <source>
        <dbReference type="Proteomes" id="UP001159363"/>
    </source>
</evidence>
<keyword evidence="3" id="KW-1185">Reference proteome</keyword>
<proteinExistence type="predicted"/>
<comment type="caution">
    <text evidence="2">The sequence shown here is derived from an EMBL/GenBank/DDBJ whole genome shotgun (WGS) entry which is preliminary data.</text>
</comment>
<sequence>MTCRLDSTVLCTNTPILTAHWLSAFTVEGNDRASVLQEVSYATVVVYVKIARQLRVLRIESAMGNEVRAKVALIATQRTTRWKIYWHQSFTNVRLRNVHKSEYSEGKTLTELGHEHALSTRPPEDRCLCATRSQSWPKAVPDVIKEAAGKQRNKRKYQEENIRRVDKVCWKERRRKPRSEHTKTTGKTEGEKSYPIQLVHTVFDTSWRRLAQSSPSTATAGNQYAVNVNIFVHKTVESSLQAFKDETVINSIEAEGKSTLHWKSVIEQEQKFARTSISAKMGEGVKRFGRFLKARSSEPMRVTEGNTEHCRNEKEGWRTGDPRENPPTSCIVRHDSHMQKSGSDPAGG</sequence>